<evidence type="ECO:0000259" key="2">
    <source>
        <dbReference type="PROSITE" id="PS51736"/>
    </source>
</evidence>
<evidence type="ECO:0000313" key="4">
    <source>
        <dbReference type="Proteomes" id="UP000295658"/>
    </source>
</evidence>
<dbReference type="EMBL" id="SLUL01000010">
    <property type="protein sequence ID" value="TCL48098.1"/>
    <property type="molecule type" value="Genomic_DNA"/>
</dbReference>
<dbReference type="Gene3D" id="3.40.50.1390">
    <property type="entry name" value="Resolvase, N-terminal catalytic domain"/>
    <property type="match status" value="1"/>
</dbReference>
<organism evidence="3 4">
    <name type="scientific">Thermolongibacillus altinsuensis</name>
    <dbReference type="NCBI Taxonomy" id="575256"/>
    <lineage>
        <taxon>Bacteria</taxon>
        <taxon>Bacillati</taxon>
        <taxon>Bacillota</taxon>
        <taxon>Bacilli</taxon>
        <taxon>Bacillales</taxon>
        <taxon>Anoxybacillaceae</taxon>
        <taxon>Thermolongibacillus</taxon>
    </lineage>
</organism>
<dbReference type="RefSeq" id="WP_132948885.1">
    <property type="nucleotide sequence ID" value="NZ_BSVG01000009.1"/>
</dbReference>
<proteinExistence type="inferred from homology"/>
<dbReference type="GO" id="GO:0003677">
    <property type="term" value="F:DNA binding"/>
    <property type="evidence" value="ECO:0007669"/>
    <property type="project" value="InterPro"/>
</dbReference>
<dbReference type="PANTHER" id="PTHR30461">
    <property type="entry name" value="DNA-INVERTASE FROM LAMBDOID PROPHAGE"/>
    <property type="match status" value="1"/>
</dbReference>
<reference evidence="3 4" key="1">
    <citation type="submission" date="2019-03" db="EMBL/GenBank/DDBJ databases">
        <title>Genomic Encyclopedia of Type Strains, Phase IV (KMG-IV): sequencing the most valuable type-strain genomes for metagenomic binning, comparative biology and taxonomic classification.</title>
        <authorList>
            <person name="Goeker M."/>
        </authorList>
    </citation>
    <scope>NUCLEOTIDE SEQUENCE [LARGE SCALE GENOMIC DNA]</scope>
    <source>
        <strain evidence="3 4">DSM 24979</strain>
    </source>
</reference>
<dbReference type="Proteomes" id="UP000295658">
    <property type="component" value="Unassembled WGS sequence"/>
</dbReference>
<name>A0A4V2QA49_9BACL</name>
<dbReference type="SMART" id="SM00857">
    <property type="entry name" value="Resolvase"/>
    <property type="match status" value="1"/>
</dbReference>
<accession>A0A4V2QA49</accession>
<dbReference type="Pfam" id="PF00239">
    <property type="entry name" value="Resolvase"/>
    <property type="match status" value="1"/>
</dbReference>
<comment type="caution">
    <text evidence="3">The sequence shown here is derived from an EMBL/GenBank/DDBJ whole genome shotgun (WGS) entry which is preliminary data.</text>
</comment>
<dbReference type="InterPro" id="IPR050639">
    <property type="entry name" value="SSR_resolvase"/>
</dbReference>
<dbReference type="OrthoDB" id="2731197at2"/>
<dbReference type="SUPFAM" id="SSF53041">
    <property type="entry name" value="Resolvase-like"/>
    <property type="match status" value="1"/>
</dbReference>
<feature type="domain" description="Resolvase/invertase-type recombinase catalytic" evidence="2">
    <location>
        <begin position="2"/>
        <end position="147"/>
    </location>
</feature>
<gene>
    <name evidence="3" type="ORF">EDD69_110104</name>
</gene>
<dbReference type="GO" id="GO:0000150">
    <property type="term" value="F:DNA strand exchange activity"/>
    <property type="evidence" value="ECO:0007669"/>
    <property type="project" value="InterPro"/>
</dbReference>
<evidence type="ECO:0000256" key="1">
    <source>
        <dbReference type="ARBA" id="ARBA00009913"/>
    </source>
</evidence>
<dbReference type="PROSITE" id="PS51736">
    <property type="entry name" value="RECOMBINASES_3"/>
    <property type="match status" value="1"/>
</dbReference>
<comment type="similarity">
    <text evidence="1">Belongs to the site-specific recombinase resolvase family.</text>
</comment>
<keyword evidence="4" id="KW-1185">Reference proteome</keyword>
<dbReference type="AlphaFoldDB" id="A0A4V2QA49"/>
<dbReference type="CDD" id="cd00338">
    <property type="entry name" value="Ser_Recombinase"/>
    <property type="match status" value="1"/>
</dbReference>
<dbReference type="PANTHER" id="PTHR30461:SF26">
    <property type="entry name" value="RESOLVASE HOMOLOG YNEB"/>
    <property type="match status" value="1"/>
</dbReference>
<protein>
    <submittedName>
        <fullName evidence="3">DNA invertase Pin-like site-specific DNA recombinase</fullName>
    </submittedName>
</protein>
<dbReference type="InterPro" id="IPR006119">
    <property type="entry name" value="Resolv_N"/>
</dbReference>
<dbReference type="InterPro" id="IPR036162">
    <property type="entry name" value="Resolvase-like_N_sf"/>
</dbReference>
<evidence type="ECO:0000313" key="3">
    <source>
        <dbReference type="EMBL" id="TCL48098.1"/>
    </source>
</evidence>
<sequence length="232" mass="26830">MKAIIYCRVSTTKESQETSLQRQREELEKLASEYHMDVVKIIEEQASGYDIERDGIIELLSAIKEHDIDVLLVQDETRLGRGNAKIALLRCLQKEGVKIYTVSHRGELQLSEADSMVLEIISIVEEYQRKIHNLKIKRGMQRAVSKGYRPEKNLRNMGQNAGRERKEVPIEEIVRLRKNELTFAEIAATLRGFGYDVSKATVHRRYQEYVKEQSAALVNDEKFLYDETGENK</sequence>